<dbReference type="EMBL" id="SODD01000003">
    <property type="protein sequence ID" value="TDW25786.1"/>
    <property type="molecule type" value="Genomic_DNA"/>
</dbReference>
<accession>A0A4R8A568</accession>
<protein>
    <submittedName>
        <fullName evidence="2">DegV family protein with EDD domain</fullName>
    </submittedName>
</protein>
<dbReference type="Pfam" id="PF02645">
    <property type="entry name" value="DegV"/>
    <property type="match status" value="1"/>
</dbReference>
<dbReference type="SUPFAM" id="SSF82549">
    <property type="entry name" value="DAK1/DegV-like"/>
    <property type="match status" value="1"/>
</dbReference>
<dbReference type="Gene3D" id="3.40.50.10170">
    <property type="match status" value="1"/>
</dbReference>
<dbReference type="InterPro" id="IPR043168">
    <property type="entry name" value="DegV_C"/>
</dbReference>
<dbReference type="PANTHER" id="PTHR33434:SF2">
    <property type="entry name" value="FATTY ACID-BINDING PROTEIN TM_1468"/>
    <property type="match status" value="1"/>
</dbReference>
<keyword evidence="3" id="KW-1185">Reference proteome</keyword>
<proteinExistence type="predicted"/>
<name>A0A4R8A568_9FIRM</name>
<dbReference type="GO" id="GO:0008289">
    <property type="term" value="F:lipid binding"/>
    <property type="evidence" value="ECO:0007669"/>
    <property type="project" value="UniProtKB-KW"/>
</dbReference>
<dbReference type="OrthoDB" id="1638652at2"/>
<gene>
    <name evidence="2" type="ORF">EDD63_10373</name>
</gene>
<dbReference type="RefSeq" id="WP_134167867.1">
    <property type="nucleotide sequence ID" value="NZ_SODD01000003.1"/>
</dbReference>
<evidence type="ECO:0000256" key="1">
    <source>
        <dbReference type="ARBA" id="ARBA00023121"/>
    </source>
</evidence>
<dbReference type="InterPro" id="IPR050270">
    <property type="entry name" value="DegV_domain_contain"/>
</dbReference>
<evidence type="ECO:0000313" key="3">
    <source>
        <dbReference type="Proteomes" id="UP000294743"/>
    </source>
</evidence>
<reference evidence="2 3" key="1">
    <citation type="submission" date="2019-03" db="EMBL/GenBank/DDBJ databases">
        <title>Genomic Encyclopedia of Type Strains, Phase IV (KMG-IV): sequencing the most valuable type-strain genomes for metagenomic binning, comparative biology and taxonomic classification.</title>
        <authorList>
            <person name="Goeker M."/>
        </authorList>
    </citation>
    <scope>NUCLEOTIDE SEQUENCE [LARGE SCALE GENOMIC DNA]</scope>
    <source>
        <strain evidence="2 3">DSM 28867</strain>
    </source>
</reference>
<evidence type="ECO:0000313" key="2">
    <source>
        <dbReference type="EMBL" id="TDW25786.1"/>
    </source>
</evidence>
<dbReference type="PROSITE" id="PS51482">
    <property type="entry name" value="DEGV"/>
    <property type="match status" value="1"/>
</dbReference>
<keyword evidence="1" id="KW-0446">Lipid-binding</keyword>
<dbReference type="NCBIfam" id="TIGR00762">
    <property type="entry name" value="DegV"/>
    <property type="match status" value="1"/>
</dbReference>
<dbReference type="Gene3D" id="3.30.1180.10">
    <property type="match status" value="1"/>
</dbReference>
<dbReference type="AlphaFoldDB" id="A0A4R8A568"/>
<dbReference type="PANTHER" id="PTHR33434">
    <property type="entry name" value="DEGV DOMAIN-CONTAINING PROTEIN DR_1986-RELATED"/>
    <property type="match status" value="1"/>
</dbReference>
<organism evidence="2 3">
    <name type="scientific">Breznakia blatticola</name>
    <dbReference type="NCBI Taxonomy" id="1754012"/>
    <lineage>
        <taxon>Bacteria</taxon>
        <taxon>Bacillati</taxon>
        <taxon>Bacillota</taxon>
        <taxon>Erysipelotrichia</taxon>
        <taxon>Erysipelotrichales</taxon>
        <taxon>Erysipelotrichaceae</taxon>
        <taxon>Breznakia</taxon>
    </lineage>
</organism>
<sequence length="285" mass="31736">MKNYLIVCDTTSAMDFEMADALGVELLPLSVIINEREFKDLIDIDKETLYRELENGVVPTTSQPSIGYVTQRMEEWKQKDYEAILIFTCSSSLSGANHTYHMVKEDLGMSNVYIIDTRSVAAPILDCVRTAKQMASEDKSVDEILQVIDLKCKNSFSYLYPESLTQLKRGGRISPIAANVASLLRIKILLYLKEDGSVVDKFAVARTETKLVSEAVDKLRSLNVTALTHKAYILHANNLKGAQKVEKIAKAYFDDIECEIIELPTVLTCHGGLGCVAVQTTLKTN</sequence>
<dbReference type="InterPro" id="IPR003797">
    <property type="entry name" value="DegV"/>
</dbReference>
<dbReference type="Proteomes" id="UP000294743">
    <property type="component" value="Unassembled WGS sequence"/>
</dbReference>
<comment type="caution">
    <text evidence="2">The sequence shown here is derived from an EMBL/GenBank/DDBJ whole genome shotgun (WGS) entry which is preliminary data.</text>
</comment>